<keyword evidence="2" id="KW-0472">Membrane</keyword>
<evidence type="ECO:0000313" key="4">
    <source>
        <dbReference type="Proteomes" id="UP001216907"/>
    </source>
</evidence>
<feature type="transmembrane region" description="Helical" evidence="2">
    <location>
        <begin position="200"/>
        <end position="218"/>
    </location>
</feature>
<keyword evidence="2" id="KW-0812">Transmembrane</keyword>
<keyword evidence="2" id="KW-1133">Transmembrane helix</keyword>
<proteinExistence type="predicted"/>
<feature type="transmembrane region" description="Helical" evidence="2">
    <location>
        <begin position="348"/>
        <end position="367"/>
    </location>
</feature>
<feature type="transmembrane region" description="Helical" evidence="2">
    <location>
        <begin position="48"/>
        <end position="66"/>
    </location>
</feature>
<name>A0ABT6FF39_9BACT</name>
<feature type="transmembrane region" description="Helical" evidence="2">
    <location>
        <begin position="101"/>
        <end position="131"/>
    </location>
</feature>
<feature type="transmembrane region" description="Helical" evidence="2">
    <location>
        <begin position="437"/>
        <end position="460"/>
    </location>
</feature>
<evidence type="ECO:0000256" key="2">
    <source>
        <dbReference type="SAM" id="Phobius"/>
    </source>
</evidence>
<feature type="transmembrane region" description="Helical" evidence="2">
    <location>
        <begin position="387"/>
        <end position="405"/>
    </location>
</feature>
<organism evidence="3 4">
    <name type="scientific">Paludisphaera mucosa</name>
    <dbReference type="NCBI Taxonomy" id="3030827"/>
    <lineage>
        <taxon>Bacteria</taxon>
        <taxon>Pseudomonadati</taxon>
        <taxon>Planctomycetota</taxon>
        <taxon>Planctomycetia</taxon>
        <taxon>Isosphaerales</taxon>
        <taxon>Isosphaeraceae</taxon>
        <taxon>Paludisphaera</taxon>
    </lineage>
</organism>
<sequence length="470" mass="53245">MGPNVGNPITSRTSPHRKYVAPERPEPTRPSRWLERLYADEPANCRRALVPFLRNLLYFGLIFAVCRRYQTEGRAFQVLLQVAGLAFPIHYLAPYRWKQGVFIAASVAGLFLVFGTGVGAVVVGLSAVLIGVGRMPVSWNLRVGILAGLTLFLACGKPAALFELAPPTVWPVLGSMFMFRMLVYMYELKHARKPESLIDAVGYFFLLPNYCFMLFPVVDYRTWQRGYFAAEVHDVQRRGLEMTFRGVVQLILYRIIDQELLFPSSQVNGPGSLLAFLVFNYLVYLQVSGQFHVACGMLHMFGYQLPDTHHNYLLASGFTDYWRRINIYWKDFMVRLVFNPVVFRLKRWPQPAAIAAATVVVFFVTWLTHGYQSFWLRGTWGFSAPDAVFWGVLGCLVMVNVQLDARRGPARPRPKPRADEPAPGIDYRGLTIRGAKILATFATITLLWSLWNSPSLAAWLDLMARGLQAS</sequence>
<feature type="transmembrane region" description="Helical" evidence="2">
    <location>
        <begin position="168"/>
        <end position="188"/>
    </location>
</feature>
<reference evidence="3 4" key="1">
    <citation type="submission" date="2023-03" db="EMBL/GenBank/DDBJ databases">
        <title>Paludisphaera mucosa sp. nov. a novel planctomycete from northern fen.</title>
        <authorList>
            <person name="Ivanova A."/>
        </authorList>
    </citation>
    <scope>NUCLEOTIDE SEQUENCE [LARGE SCALE GENOMIC DNA]</scope>
    <source>
        <strain evidence="3 4">Pla2</strain>
    </source>
</reference>
<comment type="caution">
    <text evidence="3">The sequence shown here is derived from an EMBL/GenBank/DDBJ whole genome shotgun (WGS) entry which is preliminary data.</text>
</comment>
<protein>
    <recommendedName>
        <fullName evidence="5">Peptidoglycan O-acetyltransferase</fullName>
    </recommendedName>
</protein>
<dbReference type="Proteomes" id="UP001216907">
    <property type="component" value="Unassembled WGS sequence"/>
</dbReference>
<feature type="transmembrane region" description="Helical" evidence="2">
    <location>
        <begin position="78"/>
        <end position="95"/>
    </location>
</feature>
<feature type="region of interest" description="Disordered" evidence="1">
    <location>
        <begin position="1"/>
        <end position="28"/>
    </location>
</feature>
<dbReference type="RefSeq" id="WP_277862319.1">
    <property type="nucleotide sequence ID" value="NZ_JARRAG010000002.1"/>
</dbReference>
<keyword evidence="4" id="KW-1185">Reference proteome</keyword>
<feature type="transmembrane region" description="Helical" evidence="2">
    <location>
        <begin position="143"/>
        <end position="162"/>
    </location>
</feature>
<gene>
    <name evidence="3" type="ORF">PZE19_19745</name>
</gene>
<evidence type="ECO:0000313" key="3">
    <source>
        <dbReference type="EMBL" id="MDG3006013.1"/>
    </source>
</evidence>
<evidence type="ECO:0000256" key="1">
    <source>
        <dbReference type="SAM" id="MobiDB-lite"/>
    </source>
</evidence>
<feature type="transmembrane region" description="Helical" evidence="2">
    <location>
        <begin position="269"/>
        <end position="287"/>
    </location>
</feature>
<evidence type="ECO:0008006" key="5">
    <source>
        <dbReference type="Google" id="ProtNLM"/>
    </source>
</evidence>
<dbReference type="EMBL" id="JARRAG010000002">
    <property type="protein sequence ID" value="MDG3006013.1"/>
    <property type="molecule type" value="Genomic_DNA"/>
</dbReference>
<accession>A0ABT6FF39</accession>